<dbReference type="EMBL" id="CAJVPY010009533">
    <property type="protein sequence ID" value="CAG8709797.1"/>
    <property type="molecule type" value="Genomic_DNA"/>
</dbReference>
<keyword evidence="2" id="KW-1185">Reference proteome</keyword>
<name>A0A9N9HX32_9GLOM</name>
<dbReference type="OrthoDB" id="2417204at2759"/>
<evidence type="ECO:0000313" key="2">
    <source>
        <dbReference type="Proteomes" id="UP000789405"/>
    </source>
</evidence>
<accession>A0A9N9HX32</accession>
<dbReference type="Proteomes" id="UP000789405">
    <property type="component" value="Unassembled WGS sequence"/>
</dbReference>
<sequence length="113" mass="12797">TPARSTRLVECRIVKTTNEMRHVNPEKSEGNINKINGNNWCGLETAWESRFLRVVKEVIPESYDEIHEKWSVAPSDGGCALWSVVGYAPSLRKINNRTISFYLVNIGFDIDSA</sequence>
<proteinExistence type="predicted"/>
<reference evidence="1" key="1">
    <citation type="submission" date="2021-06" db="EMBL/GenBank/DDBJ databases">
        <authorList>
            <person name="Kallberg Y."/>
            <person name="Tangrot J."/>
            <person name="Rosling A."/>
        </authorList>
    </citation>
    <scope>NUCLEOTIDE SEQUENCE</scope>
    <source>
        <strain evidence="1">MA453B</strain>
    </source>
</reference>
<comment type="caution">
    <text evidence="1">The sequence shown here is derived from an EMBL/GenBank/DDBJ whole genome shotgun (WGS) entry which is preliminary data.</text>
</comment>
<evidence type="ECO:0000313" key="1">
    <source>
        <dbReference type="EMBL" id="CAG8709797.1"/>
    </source>
</evidence>
<organism evidence="1 2">
    <name type="scientific">Dentiscutata erythropus</name>
    <dbReference type="NCBI Taxonomy" id="1348616"/>
    <lineage>
        <taxon>Eukaryota</taxon>
        <taxon>Fungi</taxon>
        <taxon>Fungi incertae sedis</taxon>
        <taxon>Mucoromycota</taxon>
        <taxon>Glomeromycotina</taxon>
        <taxon>Glomeromycetes</taxon>
        <taxon>Diversisporales</taxon>
        <taxon>Gigasporaceae</taxon>
        <taxon>Dentiscutata</taxon>
    </lineage>
</organism>
<feature type="non-terminal residue" evidence="1">
    <location>
        <position position="113"/>
    </location>
</feature>
<gene>
    <name evidence="1" type="ORF">DERYTH_LOCUS13505</name>
</gene>
<dbReference type="AlphaFoldDB" id="A0A9N9HX32"/>
<protein>
    <submittedName>
        <fullName evidence="1">27437_t:CDS:1</fullName>
    </submittedName>
</protein>